<name>A0A0B2V294_TOXCA</name>
<keyword evidence="6" id="KW-1185">Reference proteome</keyword>
<evidence type="ECO:0000256" key="3">
    <source>
        <dbReference type="SAM" id="MobiDB-lite"/>
    </source>
</evidence>
<dbReference type="InterPro" id="IPR045864">
    <property type="entry name" value="aa-tRNA-synth_II/BPL/LPL"/>
</dbReference>
<evidence type="ECO:0000259" key="4">
    <source>
        <dbReference type="PROSITE" id="PS51733"/>
    </source>
</evidence>
<dbReference type="Gene3D" id="3.30.930.10">
    <property type="entry name" value="Bira Bifunctional Protein, Domain 2"/>
    <property type="match status" value="2"/>
</dbReference>
<feature type="domain" description="BPL/LPL catalytic" evidence="4">
    <location>
        <begin position="890"/>
        <end position="1078"/>
    </location>
</feature>
<comment type="caution">
    <text evidence="5">The sequence shown here is derived from an EMBL/GenBank/DDBJ whole genome shotgun (WGS) entry which is preliminary data.</text>
</comment>
<dbReference type="OrthoDB" id="10250105at2759"/>
<evidence type="ECO:0000256" key="2">
    <source>
        <dbReference type="ARBA" id="ARBA00022598"/>
    </source>
</evidence>
<dbReference type="EMBL" id="JPKZ01002646">
    <property type="protein sequence ID" value="KHN75658.1"/>
    <property type="molecule type" value="Genomic_DNA"/>
</dbReference>
<dbReference type="CDD" id="cd16442">
    <property type="entry name" value="BPL"/>
    <property type="match status" value="2"/>
</dbReference>
<reference evidence="5 6" key="1">
    <citation type="submission" date="2014-11" db="EMBL/GenBank/DDBJ databases">
        <title>Genetic blueprint of the zoonotic pathogen Toxocara canis.</title>
        <authorList>
            <person name="Zhu X.-Q."/>
            <person name="Korhonen P.K."/>
            <person name="Cai H."/>
            <person name="Young N.D."/>
            <person name="Nejsum P."/>
            <person name="von Samson-Himmelstjerna G."/>
            <person name="Boag P.R."/>
            <person name="Tan P."/>
            <person name="Li Q."/>
            <person name="Min J."/>
            <person name="Yang Y."/>
            <person name="Wang X."/>
            <person name="Fang X."/>
            <person name="Hall R.S."/>
            <person name="Hofmann A."/>
            <person name="Sternberg P.W."/>
            <person name="Jex A.R."/>
            <person name="Gasser R.B."/>
        </authorList>
    </citation>
    <scope>NUCLEOTIDE SEQUENCE [LARGE SCALE GENOMIC DNA]</scope>
    <source>
        <strain evidence="5">PN_DK_2014</strain>
    </source>
</reference>
<evidence type="ECO:0000313" key="6">
    <source>
        <dbReference type="Proteomes" id="UP000031036"/>
    </source>
</evidence>
<comment type="similarity">
    <text evidence="1">Belongs to the biotin--protein ligase family.</text>
</comment>
<feature type="compositionally biased region" description="Basic and acidic residues" evidence="3">
    <location>
        <begin position="404"/>
        <end position="446"/>
    </location>
</feature>
<accession>A0A0B2V294</accession>
<dbReference type="NCBIfam" id="TIGR00121">
    <property type="entry name" value="birA_ligase"/>
    <property type="match status" value="1"/>
</dbReference>
<dbReference type="GO" id="GO:0005737">
    <property type="term" value="C:cytoplasm"/>
    <property type="evidence" value="ECO:0007669"/>
    <property type="project" value="TreeGrafter"/>
</dbReference>
<dbReference type="PANTHER" id="PTHR12835">
    <property type="entry name" value="BIOTIN PROTEIN LIGASE"/>
    <property type="match status" value="1"/>
</dbReference>
<dbReference type="SUPFAM" id="SSF55681">
    <property type="entry name" value="Class II aaRS and biotin synthetases"/>
    <property type="match status" value="2"/>
</dbReference>
<feature type="region of interest" description="Disordered" evidence="3">
    <location>
        <begin position="404"/>
        <end position="457"/>
    </location>
</feature>
<dbReference type="PANTHER" id="PTHR12835:SF5">
    <property type="entry name" value="BIOTIN--PROTEIN LIGASE"/>
    <property type="match status" value="1"/>
</dbReference>
<evidence type="ECO:0000256" key="1">
    <source>
        <dbReference type="ARBA" id="ARBA00009934"/>
    </source>
</evidence>
<dbReference type="GO" id="GO:0004077">
    <property type="term" value="F:biotin--[biotin carboxyl-carrier protein] ligase activity"/>
    <property type="evidence" value="ECO:0007669"/>
    <property type="project" value="InterPro"/>
</dbReference>
<feature type="domain" description="BPL/LPL catalytic" evidence="4">
    <location>
        <begin position="1236"/>
        <end position="1412"/>
    </location>
</feature>
<dbReference type="Proteomes" id="UP000031036">
    <property type="component" value="Unassembled WGS sequence"/>
</dbReference>
<evidence type="ECO:0000313" key="5">
    <source>
        <dbReference type="EMBL" id="KHN75658.1"/>
    </source>
</evidence>
<dbReference type="InterPro" id="IPR004143">
    <property type="entry name" value="BPL_LPL_catalytic"/>
</dbReference>
<sequence>MPMATVDAFVSIANSAQFWAPSLFANSYIRRVENAFANGGTGTSLWKIRSEPILPLRSESSLLYRTNEVEVIAKPAWGEFRVKDWYIVARPAVTRTPHIAFIASLGIASSKEKQSEQEGIELAGMLTSERLSHQRHLNNTLVEPVHVNRICKRIAHRRGRPWEILYDCSLQDFYNVAFAWSENALFDVDGKASVRSMQTVHLPEEFFTAALSENCPGSPLLGTGSSLSSLNASQQPLTLLELLYLNDSEEDLDGTPTSSASLTSSFDRSSSKYRSDTALHLSAPAQPFYGLALLEEISRCDARSGEHLLNGSLRYRSCSPSASVPIPISVSQEPVPVFKKDLQQQEANSASNVLSSFREEQPGTSVKVNWVSRSVKRSKSLGKASHSRQMLRFTTTVVKEEDFADAKSEGESAKELQEQDTDRASKGTVEKNVSDGGRLGRNETRARKTATVPTCAQNTTVDEHTTVVRFMPVEQLVQCRPPEQSHVRLKDGLMTTDTTGSESAKSHLLSTLEVMHRRRHSSMLPRISNDISLDESFKSIRRRSLSPMAFQQSTVSLNKSSMFSAESFRRQSVTPTRRRFHSVESTDKAYAKPPTILVYTGDNDELFDQIAASLSMMLSSDTYAVFHLSQEALREHPWINREAACLLIADTKTLDDKSWTRLQHYFNSSGKMLFVCQNSLLSSLSSCSSSRKSAKMLKMAFGERQSSTLGKDFETFLKKTLKMIAKHKRVNETFHAKDLIGGYKFSVVINKNEDTPLLLYMENAAQQASALFSDATCEQLLMGGARMISDALARLSIPTIENIQIPRASRGYLICENDRLPWNMQGMYFNENFGGFPKVLIRQVKKHGDLPEPSEQLFPVEFRTRADGLPDFDHKTYFRVLETERIGKALFYVPVCESTQNIARSLAVGMPDEPVVVVARQQTKGRGRSGNQWLSPPGCAMFSFNFAIPPGTTLSKNIGFIQHILCVAMIDGICSLHDLKDFPLRIKWPNDIYYGRKFKMGGLLVNASTNDDSTSGKMLFVCQNSLLSSLSSCSSSRKSAKMLKMAFGERQSSTLGKDFETFLKKTLKMIAKHKRVNETFHAKDLIGGYKFSVVINKNEDTPLLLYMENAAQQASALFSDATCEQLLMGGARMISDALARLSIPTIENIQIPRASRGYLICENDRLPWNMQGMYFNENFGGFPKVLIRQVKKHGDLPEPSEQLFPVEFRTRADGLPDFDHKTYFRVLETERIGKALFYVPVCESTQNIARSLAVGMPDEPVVVVARQQTKGRGRSGNQWLSPPGCAMFSFNFAIPPGTTLSKNIGFIQHILCVAMIDGICSLHDLKDFPLRIKWPNDIYYGRKFKMGGLLVNASTNDDSTVCTLGAGMNVANSKPTVCVNDMLPIDSGVEITVEEFIANTLNKFEHYVDIFQTGGRSAFLKYYYDFWLHSREEVTLANTNEKAVVRGLDEHGFLEVRSRKSGHVIAVHPDGNTFDLMKGLISLKL</sequence>
<dbReference type="InterPro" id="IPR004408">
    <property type="entry name" value="Biotin_CoA_COase_ligase"/>
</dbReference>
<proteinExistence type="inferred from homology"/>
<dbReference type="Pfam" id="PF03099">
    <property type="entry name" value="BPL_LplA_LipB"/>
    <property type="match status" value="2"/>
</dbReference>
<dbReference type="STRING" id="6265.A0A0B2V294"/>
<keyword evidence="2 5" id="KW-0436">Ligase</keyword>
<organism evidence="5 6">
    <name type="scientific">Toxocara canis</name>
    <name type="common">Canine roundworm</name>
    <dbReference type="NCBI Taxonomy" id="6265"/>
    <lineage>
        <taxon>Eukaryota</taxon>
        <taxon>Metazoa</taxon>
        <taxon>Ecdysozoa</taxon>
        <taxon>Nematoda</taxon>
        <taxon>Chromadorea</taxon>
        <taxon>Rhabditida</taxon>
        <taxon>Spirurina</taxon>
        <taxon>Ascaridomorpha</taxon>
        <taxon>Ascaridoidea</taxon>
        <taxon>Toxocaridae</taxon>
        <taxon>Toxocara</taxon>
    </lineage>
</organism>
<gene>
    <name evidence="5" type="primary">HLCS</name>
    <name evidence="5" type="ORF">Tcan_10171</name>
</gene>
<dbReference type="PROSITE" id="PS51733">
    <property type="entry name" value="BPL_LPL_CATALYTIC"/>
    <property type="match status" value="2"/>
</dbReference>
<protein>
    <submittedName>
        <fullName evidence="5">Biotin--protein ligase</fullName>
    </submittedName>
</protein>